<keyword evidence="7" id="KW-0479">Metal-binding</keyword>
<dbReference type="InterPro" id="IPR011059">
    <property type="entry name" value="Metal-dep_hydrolase_composite"/>
</dbReference>
<dbReference type="Proteomes" id="UP000267821">
    <property type="component" value="Unassembled WGS sequence"/>
</dbReference>
<keyword evidence="9" id="KW-0862">Zinc</keyword>
<dbReference type="InterPro" id="IPR032466">
    <property type="entry name" value="Metal_Hydrolase"/>
</dbReference>
<gene>
    <name evidence="11" type="ORF">L211DRAFT_858897</name>
</gene>
<dbReference type="STRING" id="1051890.A0A3N4LF37"/>
<reference evidence="11 12" key="1">
    <citation type="journal article" date="2018" name="Nat. Ecol. Evol.">
        <title>Pezizomycetes genomes reveal the molecular basis of ectomycorrhizal truffle lifestyle.</title>
        <authorList>
            <person name="Murat C."/>
            <person name="Payen T."/>
            <person name="Noel B."/>
            <person name="Kuo A."/>
            <person name="Morin E."/>
            <person name="Chen J."/>
            <person name="Kohler A."/>
            <person name="Krizsan K."/>
            <person name="Balestrini R."/>
            <person name="Da Silva C."/>
            <person name="Montanini B."/>
            <person name="Hainaut M."/>
            <person name="Levati E."/>
            <person name="Barry K.W."/>
            <person name="Belfiori B."/>
            <person name="Cichocki N."/>
            <person name="Clum A."/>
            <person name="Dockter R.B."/>
            <person name="Fauchery L."/>
            <person name="Guy J."/>
            <person name="Iotti M."/>
            <person name="Le Tacon F."/>
            <person name="Lindquist E.A."/>
            <person name="Lipzen A."/>
            <person name="Malagnac F."/>
            <person name="Mello A."/>
            <person name="Molinier V."/>
            <person name="Miyauchi S."/>
            <person name="Poulain J."/>
            <person name="Riccioni C."/>
            <person name="Rubini A."/>
            <person name="Sitrit Y."/>
            <person name="Splivallo R."/>
            <person name="Traeger S."/>
            <person name="Wang M."/>
            <person name="Zifcakova L."/>
            <person name="Wipf D."/>
            <person name="Zambonelli A."/>
            <person name="Paolocci F."/>
            <person name="Nowrousian M."/>
            <person name="Ottonello S."/>
            <person name="Baldrian P."/>
            <person name="Spatafora J.W."/>
            <person name="Henrissat B."/>
            <person name="Nagy L.G."/>
            <person name="Aury J.M."/>
            <person name="Wincker P."/>
            <person name="Grigoriev I.V."/>
            <person name="Bonfante P."/>
            <person name="Martin F.M."/>
        </authorList>
    </citation>
    <scope>NUCLEOTIDE SEQUENCE [LARGE SCALE GENOMIC DNA]</scope>
    <source>
        <strain evidence="11 12">ATCC MYA-4762</strain>
    </source>
</reference>
<dbReference type="GO" id="GO:0008270">
    <property type="term" value="F:zinc ion binding"/>
    <property type="evidence" value="ECO:0007669"/>
    <property type="project" value="InterPro"/>
</dbReference>
<evidence type="ECO:0000313" key="11">
    <source>
        <dbReference type="EMBL" id="RPB20052.1"/>
    </source>
</evidence>
<comment type="catalytic activity">
    <reaction evidence="1">
        <text>(S)-allantoin + H2O = allantoate + H(+)</text>
        <dbReference type="Rhea" id="RHEA:17029"/>
        <dbReference type="ChEBI" id="CHEBI:15377"/>
        <dbReference type="ChEBI" id="CHEBI:15378"/>
        <dbReference type="ChEBI" id="CHEBI:15678"/>
        <dbReference type="ChEBI" id="CHEBI:17536"/>
        <dbReference type="EC" id="3.5.2.5"/>
    </reaction>
</comment>
<evidence type="ECO:0000256" key="7">
    <source>
        <dbReference type="ARBA" id="ARBA00022723"/>
    </source>
</evidence>
<evidence type="ECO:0000256" key="3">
    <source>
        <dbReference type="ARBA" id="ARBA00004968"/>
    </source>
</evidence>
<feature type="domain" description="Amidohydrolase-related" evidence="10">
    <location>
        <begin position="54"/>
        <end position="442"/>
    </location>
</feature>
<dbReference type="UniPathway" id="UPA00395">
    <property type="reaction ID" value="UER00653"/>
</dbReference>
<comment type="pathway">
    <text evidence="3">Nitrogen metabolism; (S)-allantoin degradation; allantoate from (S)-allantoin: step 1/1.</text>
</comment>
<dbReference type="PANTHER" id="PTHR43668:SF2">
    <property type="entry name" value="ALLANTOINASE"/>
    <property type="match status" value="1"/>
</dbReference>
<dbReference type="InterPro" id="IPR050138">
    <property type="entry name" value="DHOase/Allantoinase_Hydrolase"/>
</dbReference>
<name>A0A3N4LF37_9PEZI</name>
<dbReference type="GO" id="GO:0000256">
    <property type="term" value="P:allantoin catabolic process"/>
    <property type="evidence" value="ECO:0007669"/>
    <property type="project" value="UniProtKB-UniPathway"/>
</dbReference>
<keyword evidence="8" id="KW-0378">Hydrolase</keyword>
<evidence type="ECO:0000259" key="10">
    <source>
        <dbReference type="Pfam" id="PF01979"/>
    </source>
</evidence>
<evidence type="ECO:0000313" key="12">
    <source>
        <dbReference type="Proteomes" id="UP000267821"/>
    </source>
</evidence>
<dbReference type="PROSITE" id="PS01137">
    <property type="entry name" value="TATD_1"/>
    <property type="match status" value="1"/>
</dbReference>
<dbReference type="EC" id="3.5.2.5" evidence="6"/>
<keyword evidence="12" id="KW-1185">Reference proteome</keyword>
<dbReference type="InterPro" id="IPR006680">
    <property type="entry name" value="Amidohydro-rel"/>
</dbReference>
<dbReference type="GO" id="GO:0050897">
    <property type="term" value="F:cobalt ion binding"/>
    <property type="evidence" value="ECO:0007669"/>
    <property type="project" value="InterPro"/>
</dbReference>
<evidence type="ECO:0000256" key="1">
    <source>
        <dbReference type="ARBA" id="ARBA00001756"/>
    </source>
</evidence>
<proteinExistence type="inferred from homology"/>
<dbReference type="FunCoup" id="A0A3N4LF37">
    <property type="interactions" value="1218"/>
</dbReference>
<dbReference type="InParanoid" id="A0A3N4LF37"/>
<evidence type="ECO:0000256" key="6">
    <source>
        <dbReference type="ARBA" id="ARBA00012863"/>
    </source>
</evidence>
<comment type="similarity">
    <text evidence="4">Belongs to the metallo-dependent hydrolases superfamily. Allantoinase family.</text>
</comment>
<accession>A0A3N4LF37</accession>
<comment type="subunit">
    <text evidence="5">Homotetramer.</text>
</comment>
<dbReference type="InterPro" id="IPR017593">
    <property type="entry name" value="Allantoinase"/>
</dbReference>
<dbReference type="Pfam" id="PF01979">
    <property type="entry name" value="Amidohydro_1"/>
    <property type="match status" value="1"/>
</dbReference>
<dbReference type="SUPFAM" id="SSF51556">
    <property type="entry name" value="Metallo-dependent hydrolases"/>
    <property type="match status" value="1"/>
</dbReference>
<evidence type="ECO:0000256" key="8">
    <source>
        <dbReference type="ARBA" id="ARBA00022801"/>
    </source>
</evidence>
<dbReference type="AlphaFoldDB" id="A0A3N4LF37"/>
<comment type="cofactor">
    <cofactor evidence="2">
        <name>Zn(2+)</name>
        <dbReference type="ChEBI" id="CHEBI:29105"/>
    </cofactor>
</comment>
<dbReference type="GO" id="GO:0005737">
    <property type="term" value="C:cytoplasm"/>
    <property type="evidence" value="ECO:0007669"/>
    <property type="project" value="TreeGrafter"/>
</dbReference>
<dbReference type="OrthoDB" id="10258955at2759"/>
<dbReference type="FunFam" id="3.20.20.140:FF:000032">
    <property type="entry name" value="Allantoinase Dal1"/>
    <property type="match status" value="1"/>
</dbReference>
<dbReference type="EMBL" id="ML121578">
    <property type="protein sequence ID" value="RPB20052.1"/>
    <property type="molecule type" value="Genomic_DNA"/>
</dbReference>
<organism evidence="11 12">
    <name type="scientific">Terfezia boudieri ATCC MYA-4762</name>
    <dbReference type="NCBI Taxonomy" id="1051890"/>
    <lineage>
        <taxon>Eukaryota</taxon>
        <taxon>Fungi</taxon>
        <taxon>Dikarya</taxon>
        <taxon>Ascomycota</taxon>
        <taxon>Pezizomycotina</taxon>
        <taxon>Pezizomycetes</taxon>
        <taxon>Pezizales</taxon>
        <taxon>Pezizaceae</taxon>
        <taxon>Terfezia</taxon>
    </lineage>
</organism>
<evidence type="ECO:0000256" key="9">
    <source>
        <dbReference type="ARBA" id="ARBA00022833"/>
    </source>
</evidence>
<evidence type="ECO:0000256" key="4">
    <source>
        <dbReference type="ARBA" id="ARBA00010368"/>
    </source>
</evidence>
<dbReference type="InterPro" id="IPR018228">
    <property type="entry name" value="DNase_TatD-rel_CS"/>
</dbReference>
<dbReference type="SUPFAM" id="SSF51338">
    <property type="entry name" value="Composite domain of metallo-dependent hydrolases"/>
    <property type="match status" value="2"/>
</dbReference>
<dbReference type="InterPro" id="IPR002195">
    <property type="entry name" value="Dihydroorotase_CS"/>
</dbReference>
<protein>
    <recommendedName>
        <fullName evidence="6">allantoinase</fullName>
        <ecNumber evidence="6">3.5.2.5</ecNumber>
    </recommendedName>
</protein>
<dbReference type="NCBIfam" id="TIGR03178">
    <property type="entry name" value="allantoinase"/>
    <property type="match status" value="1"/>
</dbReference>
<dbReference type="Gene3D" id="3.20.20.140">
    <property type="entry name" value="Metal-dependent hydrolases"/>
    <property type="match status" value="1"/>
</dbReference>
<sequence length="485" mass="52532">MVSTRTILRGFDKETPGTIVISPQTGKVLSVHTSILPPTQFPPGATYIDYTPNVIMPGLVDAHVHLNEPGWRTEWEGFETGTRAAAFGGVTTLIDMPLNAIPPTTTVENFDLKINAARGQCWVDVGFYGGVIPGNEDELVALVDKGVKGFKCFLIESGVEEFPAVSNEDVKIAMEKLKDQPTVLMFHAEMIPPLAMSVGDSVLHGDPPLAPSGALNSYSTFLDSRPPALETYAIENVISLASAAPNLPLHIVHLSAVEGLPLLRAAREKGVNVTVETCFHYLALAAENIKDGDTRHKCCPPIRHARNQEGLWEALKAGEIATVVSDHSPCTPDLKLFCEGDFFQAWGGISTVGLGLSVLWTEGRPRGVTLEDISQWTAYATAKQVGLLGQKGALEAGWDADVCIFDPEASFKVTHSEMHFKNKVTPYEDKTLNGVVMETWLRGRKIYARESGFVEKAGAQGELLLEKRKDIGGIQAIPVDALPLN</sequence>
<dbReference type="PROSITE" id="PS00482">
    <property type="entry name" value="DIHYDROOROTASE_1"/>
    <property type="match status" value="1"/>
</dbReference>
<dbReference type="GO" id="GO:0006145">
    <property type="term" value="P:purine nucleobase catabolic process"/>
    <property type="evidence" value="ECO:0007669"/>
    <property type="project" value="TreeGrafter"/>
</dbReference>
<evidence type="ECO:0000256" key="2">
    <source>
        <dbReference type="ARBA" id="ARBA00001947"/>
    </source>
</evidence>
<evidence type="ECO:0000256" key="5">
    <source>
        <dbReference type="ARBA" id="ARBA00011881"/>
    </source>
</evidence>
<dbReference type="GO" id="GO:0004038">
    <property type="term" value="F:allantoinase activity"/>
    <property type="evidence" value="ECO:0007669"/>
    <property type="project" value="UniProtKB-EC"/>
</dbReference>
<dbReference type="PANTHER" id="PTHR43668">
    <property type="entry name" value="ALLANTOINASE"/>
    <property type="match status" value="1"/>
</dbReference>